<dbReference type="OrthoDB" id="1143568at2"/>
<dbReference type="Proteomes" id="UP000260823">
    <property type="component" value="Unassembled WGS sequence"/>
</dbReference>
<evidence type="ECO:0000313" key="2">
    <source>
        <dbReference type="Proteomes" id="UP000260823"/>
    </source>
</evidence>
<organism evidence="1 2">
    <name type="scientific">Mucilaginibacter terrenus</name>
    <dbReference type="NCBI Taxonomy" id="2482727"/>
    <lineage>
        <taxon>Bacteria</taxon>
        <taxon>Pseudomonadati</taxon>
        <taxon>Bacteroidota</taxon>
        <taxon>Sphingobacteriia</taxon>
        <taxon>Sphingobacteriales</taxon>
        <taxon>Sphingobacteriaceae</taxon>
        <taxon>Mucilaginibacter</taxon>
    </lineage>
</organism>
<sequence length="234" mass="26424">MEGTSGADIFGHALYDHFKGNKPAKLWINNKYGPKEEMPVNIYFRDAVDMPELELVALDACKGKILDIGAGAGSHTLILQNSGKDVTALDVSSGAVSLMKERGVTKAINQNIFLYNDERFDTLLLLMNGIGLCGNIRNLRLFLRNTKTLLKPSGQLLFDSSDISYLYNGNVPVDNYYGELWYQYAYKGKRTEWFQWLYIDKDTLMGISSEEGWAIEILFEDDFDGYLARLMVAE</sequence>
<gene>
    <name evidence="1" type="ORF">DYU05_02200</name>
</gene>
<accession>A0A3E2NTV8</accession>
<dbReference type="RefSeq" id="WP_117381341.1">
    <property type="nucleotide sequence ID" value="NZ_QWDE01000001.1"/>
</dbReference>
<keyword evidence="1" id="KW-0489">Methyltransferase</keyword>
<dbReference type="SUPFAM" id="SSF53335">
    <property type="entry name" value="S-adenosyl-L-methionine-dependent methyltransferases"/>
    <property type="match status" value="1"/>
</dbReference>
<evidence type="ECO:0000313" key="1">
    <source>
        <dbReference type="EMBL" id="RFZ84452.1"/>
    </source>
</evidence>
<dbReference type="Pfam" id="PF13489">
    <property type="entry name" value="Methyltransf_23"/>
    <property type="match status" value="1"/>
</dbReference>
<comment type="caution">
    <text evidence="1">The sequence shown here is derived from an EMBL/GenBank/DDBJ whole genome shotgun (WGS) entry which is preliminary data.</text>
</comment>
<dbReference type="EMBL" id="QWDE01000001">
    <property type="protein sequence ID" value="RFZ84452.1"/>
    <property type="molecule type" value="Genomic_DNA"/>
</dbReference>
<dbReference type="GO" id="GO:0032259">
    <property type="term" value="P:methylation"/>
    <property type="evidence" value="ECO:0007669"/>
    <property type="project" value="UniProtKB-KW"/>
</dbReference>
<dbReference type="GO" id="GO:0008757">
    <property type="term" value="F:S-adenosylmethionine-dependent methyltransferase activity"/>
    <property type="evidence" value="ECO:0007669"/>
    <property type="project" value="InterPro"/>
</dbReference>
<dbReference type="Gene3D" id="3.40.50.150">
    <property type="entry name" value="Vaccinia Virus protein VP39"/>
    <property type="match status" value="1"/>
</dbReference>
<keyword evidence="1" id="KW-0808">Transferase</keyword>
<keyword evidence="2" id="KW-1185">Reference proteome</keyword>
<reference evidence="1 2" key="1">
    <citation type="submission" date="2018-08" db="EMBL/GenBank/DDBJ databases">
        <title>Mucilaginibacter terrae sp. nov., isolated from manganese diggings.</title>
        <authorList>
            <person name="Huang Y."/>
            <person name="Zhou Z."/>
        </authorList>
    </citation>
    <scope>NUCLEOTIDE SEQUENCE [LARGE SCALE GENOMIC DNA]</scope>
    <source>
        <strain evidence="1 2">ZH6</strain>
    </source>
</reference>
<dbReference type="InterPro" id="IPR029063">
    <property type="entry name" value="SAM-dependent_MTases_sf"/>
</dbReference>
<dbReference type="CDD" id="cd02440">
    <property type="entry name" value="AdoMet_MTases"/>
    <property type="match status" value="1"/>
</dbReference>
<protein>
    <submittedName>
        <fullName evidence="1">Class I SAM-dependent methyltransferase</fullName>
    </submittedName>
</protein>
<name>A0A3E2NTV8_9SPHI</name>
<proteinExistence type="predicted"/>
<dbReference type="AlphaFoldDB" id="A0A3E2NTV8"/>